<dbReference type="PROSITE" id="PS50082">
    <property type="entry name" value="WD_REPEATS_2"/>
    <property type="match status" value="4"/>
</dbReference>
<dbReference type="KEGG" id="kla:KLLA0_D06787g"/>
<keyword evidence="4" id="KW-0807">Transducer</keyword>
<dbReference type="PRINTS" id="PR00320">
    <property type="entry name" value="GPROTEINBRPT"/>
</dbReference>
<keyword evidence="7" id="KW-1185">Reference proteome</keyword>
<feature type="repeat" description="WD" evidence="5">
    <location>
        <begin position="212"/>
        <end position="258"/>
    </location>
</feature>
<evidence type="ECO:0000256" key="1">
    <source>
        <dbReference type="ARBA" id="ARBA00009768"/>
    </source>
</evidence>
<protein>
    <submittedName>
        <fullName evidence="6">KLLA0D06787p</fullName>
    </submittedName>
</protein>
<dbReference type="Pfam" id="PF25391">
    <property type="entry name" value="WD40_Gbeta"/>
    <property type="match status" value="1"/>
</dbReference>
<proteinExistence type="inferred from homology"/>
<dbReference type="OMA" id="PLDSQWV"/>
<evidence type="ECO:0000256" key="3">
    <source>
        <dbReference type="ARBA" id="ARBA00022737"/>
    </source>
</evidence>
<feature type="repeat" description="WD" evidence="5">
    <location>
        <begin position="82"/>
        <end position="114"/>
    </location>
</feature>
<evidence type="ECO:0000256" key="2">
    <source>
        <dbReference type="ARBA" id="ARBA00022574"/>
    </source>
</evidence>
<dbReference type="CDD" id="cd00200">
    <property type="entry name" value="WD40"/>
    <property type="match status" value="1"/>
</dbReference>
<dbReference type="AlphaFoldDB" id="F2Z6D4"/>
<dbReference type="HOGENOM" id="CLU_000288_57_34_1"/>
<dbReference type="Pfam" id="PF00400">
    <property type="entry name" value="WD40"/>
    <property type="match status" value="2"/>
</dbReference>
<reference evidence="6 7" key="1">
    <citation type="journal article" date="2004" name="Nature">
        <title>Genome evolution in yeasts.</title>
        <authorList>
            <consortium name="Genolevures"/>
            <person name="Dujon B."/>
            <person name="Sherman D."/>
            <person name="Fischer G."/>
            <person name="Durrens P."/>
            <person name="Casaregola S."/>
            <person name="Lafontaine I."/>
            <person name="de Montigny J."/>
            <person name="Marck C."/>
            <person name="Neuveglise C."/>
            <person name="Talla E."/>
            <person name="Goffard N."/>
            <person name="Frangeul L."/>
            <person name="Aigle M."/>
            <person name="Anthouard V."/>
            <person name="Babour A."/>
            <person name="Barbe V."/>
            <person name="Barnay S."/>
            <person name="Blanchin S."/>
            <person name="Beckerich J.M."/>
            <person name="Beyne E."/>
            <person name="Bleykasten C."/>
            <person name="Boisrame A."/>
            <person name="Boyer J."/>
            <person name="Cattolico L."/>
            <person name="Confanioleri F."/>
            <person name="de Daruvar A."/>
            <person name="Despons L."/>
            <person name="Fabre E."/>
            <person name="Fairhead C."/>
            <person name="Ferry-Dumazet H."/>
            <person name="Groppi A."/>
            <person name="Hantraye F."/>
            <person name="Hennequin C."/>
            <person name="Jauniaux N."/>
            <person name="Joyet P."/>
            <person name="Kachouri R."/>
            <person name="Kerrest A."/>
            <person name="Koszul R."/>
            <person name="Lemaire M."/>
            <person name="Lesur I."/>
            <person name="Ma L."/>
            <person name="Muller H."/>
            <person name="Nicaud J.M."/>
            <person name="Nikolski M."/>
            <person name="Oztas S."/>
            <person name="Ozier-Kalogeropoulos O."/>
            <person name="Pellenz S."/>
            <person name="Potier S."/>
            <person name="Richard G.F."/>
            <person name="Straub M.L."/>
            <person name="Suleau A."/>
            <person name="Swennene D."/>
            <person name="Tekaia F."/>
            <person name="Wesolowski-Louvel M."/>
            <person name="Westhof E."/>
            <person name="Wirth B."/>
            <person name="Zeniou-Meyer M."/>
            <person name="Zivanovic I."/>
            <person name="Bolotin-Fukuhara M."/>
            <person name="Thierry A."/>
            <person name="Bouchier C."/>
            <person name="Caudron B."/>
            <person name="Scarpelli C."/>
            <person name="Gaillardin C."/>
            <person name="Weissenbach J."/>
            <person name="Wincker P."/>
            <person name="Souciet J.L."/>
        </authorList>
    </citation>
    <scope>NUCLEOTIDE SEQUENCE [LARGE SCALE GENOMIC DNA]</scope>
    <source>
        <strain evidence="7">ATCC 8585 / CBS 2359 / DSM 70799 / NBRC 1267 / NRRL Y-1140 / WM37</strain>
    </source>
</reference>
<evidence type="ECO:0000313" key="6">
    <source>
        <dbReference type="EMBL" id="CAH00459.1"/>
    </source>
</evidence>
<dbReference type="GO" id="GO:0007165">
    <property type="term" value="P:signal transduction"/>
    <property type="evidence" value="ECO:0007669"/>
    <property type="project" value="UniProtKB-KW"/>
</dbReference>
<dbReference type="PRINTS" id="PR00319">
    <property type="entry name" value="GPROTEINB"/>
</dbReference>
<dbReference type="InterPro" id="IPR001632">
    <property type="entry name" value="WD40_G-protein_beta-like"/>
</dbReference>
<feature type="repeat" description="WD" evidence="5">
    <location>
        <begin position="171"/>
        <end position="211"/>
    </location>
</feature>
<keyword evidence="2 5" id="KW-0853">WD repeat</keyword>
<dbReference type="SUPFAM" id="SSF50978">
    <property type="entry name" value="WD40 repeat-like"/>
    <property type="match status" value="1"/>
</dbReference>
<dbReference type="FunCoup" id="F2Z6D4">
    <property type="interactions" value="497"/>
</dbReference>
<dbReference type="InterPro" id="IPR020472">
    <property type="entry name" value="WD40_PAC1"/>
</dbReference>
<dbReference type="InterPro" id="IPR001680">
    <property type="entry name" value="WD40_rpt"/>
</dbReference>
<dbReference type="PIRSF" id="PIRSF002394">
    <property type="entry name" value="GN-bd_beta"/>
    <property type="match status" value="1"/>
</dbReference>
<organism evidence="6 7">
    <name type="scientific">Kluyveromyces lactis (strain ATCC 8585 / CBS 2359 / DSM 70799 / NBRC 1267 / NRRL Y-1140 / WM37)</name>
    <name type="common">Yeast</name>
    <name type="synonym">Candida sphaerica</name>
    <dbReference type="NCBI Taxonomy" id="284590"/>
    <lineage>
        <taxon>Eukaryota</taxon>
        <taxon>Fungi</taxon>
        <taxon>Dikarya</taxon>
        <taxon>Ascomycota</taxon>
        <taxon>Saccharomycotina</taxon>
        <taxon>Saccharomycetes</taxon>
        <taxon>Saccharomycetales</taxon>
        <taxon>Saccharomycetaceae</taxon>
        <taxon>Kluyveromyces</taxon>
    </lineage>
</organism>
<dbReference type="PaxDb" id="284590-F2Z6D4"/>
<dbReference type="STRING" id="284590.F2Z6D4"/>
<evidence type="ECO:0000256" key="5">
    <source>
        <dbReference type="PROSITE-ProRule" id="PRU00221"/>
    </source>
</evidence>
<evidence type="ECO:0000256" key="4">
    <source>
        <dbReference type="ARBA" id="ARBA00023224"/>
    </source>
</evidence>
<dbReference type="PANTHER" id="PTHR19850">
    <property type="entry name" value="GUANINE NUCLEOTIDE-BINDING PROTEIN BETA G PROTEIN BETA"/>
    <property type="match status" value="1"/>
</dbReference>
<accession>F2Z6D4</accession>
<dbReference type="InterPro" id="IPR036322">
    <property type="entry name" value="WD40_repeat_dom_sf"/>
</dbReference>
<evidence type="ECO:0000313" key="7">
    <source>
        <dbReference type="Proteomes" id="UP000000598"/>
    </source>
</evidence>
<keyword evidence="3" id="KW-0677">Repeat</keyword>
<comment type="similarity">
    <text evidence="1">Belongs to the WD repeat G protein beta family.</text>
</comment>
<sequence>MEVDSAEYAIRPQELIVHDYHYPNMNSAGTVEDKIRTAKTECKQLYDQINRIKGKIQDTQLMNLSHGVNSLHELNLQPVRTLKGHNNKISDVKWSQDSASVLSSSQDGFIIIWDPFTGLKKSAIPLLSQWVLSSAISPSGNLVASAGLDNHCSVYRVSRDNRIQQNVISIFKGHTCYISATEFLDERTILTASGDMTCAMWDIPKSKRVTEFIDHLGDVLTMDLPPANTGRYGHNFITGGSDGYAYLWDVRQPNSAQSFFISDSDVSAIKFFNNGESFMAGSDDGSARLFDLRSDCQISTYSFSDGLLQQHQLQQQHHPHPHSHAYSRIQKNRYGSSSSSTSSYPIVKTPQSLNFKESCIEDQGVISIDFSSSGRLMYACYADYGCAVWDIIKGEMIGKVDGHRNRINAVKTSPDGMAVVSSSWDMTLKVWTPVHQ</sequence>
<name>F2Z6D4_KLULA</name>
<dbReference type="EMBL" id="CR382124">
    <property type="protein sequence ID" value="CAH00459.1"/>
    <property type="molecule type" value="Genomic_DNA"/>
</dbReference>
<dbReference type="Proteomes" id="UP000000598">
    <property type="component" value="Chromosome D"/>
</dbReference>
<dbReference type="Gene3D" id="2.130.10.10">
    <property type="entry name" value="YVTN repeat-like/Quinoprotein amine dehydrogenase"/>
    <property type="match status" value="2"/>
</dbReference>
<dbReference type="InParanoid" id="F2Z6D4"/>
<dbReference type="PROSITE" id="PS00678">
    <property type="entry name" value="WD_REPEATS_1"/>
    <property type="match status" value="1"/>
</dbReference>
<gene>
    <name evidence="6" type="ORF">KLLA0_D06787g</name>
</gene>
<feature type="repeat" description="WD" evidence="5">
    <location>
        <begin position="400"/>
        <end position="431"/>
    </location>
</feature>
<dbReference type="SMART" id="SM00320">
    <property type="entry name" value="WD40"/>
    <property type="match status" value="7"/>
</dbReference>
<dbReference type="InterPro" id="IPR016346">
    <property type="entry name" value="G-protein_beta_1-5"/>
</dbReference>
<dbReference type="InterPro" id="IPR019775">
    <property type="entry name" value="WD40_repeat_CS"/>
</dbReference>
<dbReference type="PROSITE" id="PS50294">
    <property type="entry name" value="WD_REPEATS_REGION"/>
    <property type="match status" value="2"/>
</dbReference>
<dbReference type="eggNOG" id="KOG0286">
    <property type="taxonomic scope" value="Eukaryota"/>
</dbReference>
<dbReference type="InterPro" id="IPR015943">
    <property type="entry name" value="WD40/YVTN_repeat-like_dom_sf"/>
</dbReference>